<dbReference type="InterPro" id="IPR017907">
    <property type="entry name" value="Znf_RING_CS"/>
</dbReference>
<keyword evidence="3" id="KW-0862">Zinc</keyword>
<dbReference type="Proteomes" id="UP000203996">
    <property type="component" value="Segment"/>
</dbReference>
<dbReference type="KEGG" id="vg:27924231"/>
<evidence type="ECO:0000313" key="8">
    <source>
        <dbReference type="Proteomes" id="UP000203996"/>
    </source>
</evidence>
<evidence type="ECO:0000256" key="5">
    <source>
        <dbReference type="SAM" id="Coils"/>
    </source>
</evidence>
<dbReference type="GeneID" id="27924231"/>
<keyword evidence="8" id="KW-1185">Reference proteome</keyword>
<sequence>MMSNNQNNDGVVAGGSNIAELLMSRRRGNGSSGGRNARIHPYARLPRPTDVVQRYNLPTQKLKNDQERPIFTKETAKFECSVCFEKFIEVHGENTVFFTPKSCTHPICGKCVVNIHGSTTNNNNKRVQCPSCNGDILSWLTYTRNSIVECKFVKKQSTIGNAWTAYNNHWKLLKERYEADEDNDNEDDNDAAAAFNNWRSSNSYYETKIELLENNEINMENRMHEAENSESKAYDAYCLARQQFEQSENEHAETRRNLDAATELNNITQSNMQKQQQKIDGLERELNRINRVLIEYKDQNVKQNNFIVELKNLQANTERKYNDKTKECADVYRLLAELQNANKQLHNDYEAMRAAQPLLQRFNVKHHKQFETLMQSQILDLLKKFNHELIDKSKNVQQTVYGSISGVFYAPIPNDENNSNYDDYQL</sequence>
<accession>A0A172WZ77</accession>
<gene>
    <name evidence="7" type="primary">pe38</name>
    <name evidence="7" type="ORF">CapoNPV_006</name>
</gene>
<evidence type="ECO:0000313" key="7">
    <source>
        <dbReference type="EMBL" id="ANF29654.1"/>
    </source>
</evidence>
<dbReference type="SUPFAM" id="SSF57850">
    <property type="entry name" value="RING/U-box"/>
    <property type="match status" value="1"/>
</dbReference>
<dbReference type="PROSITE" id="PS00518">
    <property type="entry name" value="ZF_RING_1"/>
    <property type="match status" value="1"/>
</dbReference>
<dbReference type="OrthoDB" id="8064at10239"/>
<dbReference type="Gene3D" id="3.30.40.10">
    <property type="entry name" value="Zinc/RING finger domain, C3HC4 (zinc finger)"/>
    <property type="match status" value="1"/>
</dbReference>
<keyword evidence="5" id="KW-0175">Coiled coil</keyword>
<organism evidence="7 8">
    <name type="scientific">Catopsilia pomona nucleopolyhedrovirus</name>
    <dbReference type="NCBI Taxonomy" id="1850906"/>
    <lineage>
        <taxon>Viruses</taxon>
        <taxon>Viruses incertae sedis</taxon>
        <taxon>Naldaviricetes</taxon>
        <taxon>Lefavirales</taxon>
        <taxon>Baculoviridae</taxon>
        <taxon>Alphabaculovirus</taxon>
        <taxon>Alphabaculovirus capomonae</taxon>
    </lineage>
</organism>
<protein>
    <submittedName>
        <fullName evidence="7">Pe38</fullName>
    </submittedName>
</protein>
<evidence type="ECO:0000256" key="3">
    <source>
        <dbReference type="ARBA" id="ARBA00022833"/>
    </source>
</evidence>
<proteinExistence type="predicted"/>
<dbReference type="PROSITE" id="PS50089">
    <property type="entry name" value="ZF_RING_2"/>
    <property type="match status" value="1"/>
</dbReference>
<feature type="domain" description="RING-type" evidence="6">
    <location>
        <begin position="80"/>
        <end position="133"/>
    </location>
</feature>
<keyword evidence="1" id="KW-0479">Metal-binding</keyword>
<keyword evidence="2 4" id="KW-0863">Zinc-finger</keyword>
<evidence type="ECO:0000256" key="1">
    <source>
        <dbReference type="ARBA" id="ARBA00022723"/>
    </source>
</evidence>
<evidence type="ECO:0000256" key="4">
    <source>
        <dbReference type="PROSITE-ProRule" id="PRU00175"/>
    </source>
</evidence>
<reference evidence="7 8" key="1">
    <citation type="journal article" date="2016" name="PLoS ONE">
        <title>Genome Sequencing and Analysis of Catopsilia pomona nucleopolyhedrovirus: A Distinct Species in Group I Alphabaculovirus.</title>
        <authorList>
            <person name="Wang J."/>
            <person name="Zhu Z."/>
            <person name="Zhang L."/>
            <person name="Hou D."/>
            <person name="Wang M."/>
            <person name="Arif B."/>
            <person name="Kou Z."/>
            <person name="Wang H."/>
            <person name="Deng F."/>
            <person name="Hu Z."/>
        </authorList>
    </citation>
    <scope>NUCLEOTIDE SEQUENCE [LARGE SCALE GENOMIC DNA]</scope>
    <source>
        <strain evidence="7">416</strain>
    </source>
</reference>
<evidence type="ECO:0000259" key="6">
    <source>
        <dbReference type="PROSITE" id="PS50089"/>
    </source>
</evidence>
<dbReference type="RefSeq" id="YP_009255263.1">
    <property type="nucleotide sequence ID" value="NC_030240.1"/>
</dbReference>
<dbReference type="InterPro" id="IPR013083">
    <property type="entry name" value="Znf_RING/FYVE/PHD"/>
</dbReference>
<feature type="coiled-coil region" evidence="5">
    <location>
        <begin position="209"/>
        <end position="355"/>
    </location>
</feature>
<dbReference type="GO" id="GO:0008270">
    <property type="term" value="F:zinc ion binding"/>
    <property type="evidence" value="ECO:0007669"/>
    <property type="project" value="UniProtKB-KW"/>
</dbReference>
<dbReference type="EMBL" id="KU565883">
    <property type="protein sequence ID" value="ANF29654.1"/>
    <property type="molecule type" value="Genomic_DNA"/>
</dbReference>
<evidence type="ECO:0000256" key="2">
    <source>
        <dbReference type="ARBA" id="ARBA00022771"/>
    </source>
</evidence>
<name>A0A172WZ77_9ABAC</name>
<dbReference type="InterPro" id="IPR001841">
    <property type="entry name" value="Znf_RING"/>
</dbReference>